<organism evidence="2 3">
    <name type="scientific">Henriciella pelagia</name>
    <dbReference type="NCBI Taxonomy" id="1977912"/>
    <lineage>
        <taxon>Bacteria</taxon>
        <taxon>Pseudomonadati</taxon>
        <taxon>Pseudomonadota</taxon>
        <taxon>Alphaproteobacteria</taxon>
        <taxon>Hyphomonadales</taxon>
        <taxon>Hyphomonadaceae</taxon>
        <taxon>Henriciella</taxon>
    </lineage>
</organism>
<feature type="transmembrane region" description="Helical" evidence="1">
    <location>
        <begin position="7"/>
        <end position="27"/>
    </location>
</feature>
<comment type="caution">
    <text evidence="2">The sequence shown here is derived from an EMBL/GenBank/DDBJ whole genome shotgun (WGS) entry which is preliminary data.</text>
</comment>
<dbReference type="Proteomes" id="UP000628854">
    <property type="component" value="Unassembled WGS sequence"/>
</dbReference>
<evidence type="ECO:0000313" key="3">
    <source>
        <dbReference type="Proteomes" id="UP000628854"/>
    </source>
</evidence>
<proteinExistence type="predicted"/>
<reference evidence="3" key="1">
    <citation type="journal article" date="2019" name="Int. J. Syst. Evol. Microbiol.">
        <title>The Global Catalogue of Microorganisms (GCM) 10K type strain sequencing project: providing services to taxonomists for standard genome sequencing and annotation.</title>
        <authorList>
            <consortium name="The Broad Institute Genomics Platform"/>
            <consortium name="The Broad Institute Genome Sequencing Center for Infectious Disease"/>
            <person name="Wu L."/>
            <person name="Ma J."/>
        </authorList>
    </citation>
    <scope>NUCLEOTIDE SEQUENCE [LARGE SCALE GENOMIC DNA]</scope>
    <source>
        <strain evidence="3">CGMCC 1.15928</strain>
    </source>
</reference>
<protein>
    <submittedName>
        <fullName evidence="2">Uncharacterized protein</fullName>
    </submittedName>
</protein>
<keyword evidence="1" id="KW-0472">Membrane</keyword>
<keyword evidence="3" id="KW-1185">Reference proteome</keyword>
<sequence>MGSGNKAEMLIAVCAVITSAIAVFIAWDQGRVMRAQQHGAVYPVVQVEGFVSSDQDFASMGIRLSNSGVGPALIERVSVLKGGEPLDSLDAYVDMFPPGYVHSWSSLIGRAVAPGDEVQPLRADWPRGAVSNDQLNAAAAAWSELDIEICYCSVFERCWTTRSLGMGSGMTRAERVKRCERSETDIFEAVAEQARAPANETDTTAEVE</sequence>
<dbReference type="EMBL" id="BMKF01000002">
    <property type="protein sequence ID" value="GGB76083.1"/>
    <property type="molecule type" value="Genomic_DNA"/>
</dbReference>
<evidence type="ECO:0000256" key="1">
    <source>
        <dbReference type="SAM" id="Phobius"/>
    </source>
</evidence>
<dbReference type="RefSeq" id="WP_084391699.1">
    <property type="nucleotide sequence ID" value="NZ_BMKF01000002.1"/>
</dbReference>
<name>A0ABQ1JWB0_9PROT</name>
<accession>A0ABQ1JWB0</accession>
<gene>
    <name evidence="2" type="ORF">GCM10011503_26050</name>
</gene>
<keyword evidence="1" id="KW-1133">Transmembrane helix</keyword>
<evidence type="ECO:0000313" key="2">
    <source>
        <dbReference type="EMBL" id="GGB76083.1"/>
    </source>
</evidence>
<keyword evidence="1" id="KW-0812">Transmembrane</keyword>